<sequence length="260" mass="28998">MKLQADIYQEQNLTEVVITVPAAFTIAQKNATLKAAKLAGWKYVKLLPEPIAAAFAYFVDRPISSKSVVVLFDLGGGTLDVCVFKVRGQFLEIISENGDNSLGGRDFDNKLMEYFIKVIENEYGIKNLGNKKYKLMLECQNIKHNLSVRHEDHLDDFGPDECDPISITRQEFEKMSKDLLTNIQNVIDIAVKNSGYKAKQINKVLQVGGGSRMPMVKNLLKDLFPKADHCCAEHPDEVVAIGAAYYAYSLKSKNANCSVI</sequence>
<dbReference type="WBParaSite" id="ES5_v2.g17261.t1">
    <property type="protein sequence ID" value="ES5_v2.g17261.t1"/>
    <property type="gene ID" value="ES5_v2.g17261"/>
</dbReference>
<evidence type="ECO:0000313" key="2">
    <source>
        <dbReference type="WBParaSite" id="ES5_v2.g17261.t1"/>
    </source>
</evidence>
<organism evidence="1 2">
    <name type="scientific">Panagrolaimus sp. ES5</name>
    <dbReference type="NCBI Taxonomy" id="591445"/>
    <lineage>
        <taxon>Eukaryota</taxon>
        <taxon>Metazoa</taxon>
        <taxon>Ecdysozoa</taxon>
        <taxon>Nematoda</taxon>
        <taxon>Chromadorea</taxon>
        <taxon>Rhabditida</taxon>
        <taxon>Tylenchina</taxon>
        <taxon>Panagrolaimomorpha</taxon>
        <taxon>Panagrolaimoidea</taxon>
        <taxon>Panagrolaimidae</taxon>
        <taxon>Panagrolaimus</taxon>
    </lineage>
</organism>
<proteinExistence type="predicted"/>
<name>A0AC34FJ30_9BILA</name>
<dbReference type="Proteomes" id="UP000887579">
    <property type="component" value="Unplaced"/>
</dbReference>
<protein>
    <submittedName>
        <fullName evidence="2">Heat shock protein 70</fullName>
    </submittedName>
</protein>
<accession>A0AC34FJ30</accession>
<reference evidence="2" key="1">
    <citation type="submission" date="2022-11" db="UniProtKB">
        <authorList>
            <consortium name="WormBaseParasite"/>
        </authorList>
    </citation>
    <scope>IDENTIFICATION</scope>
</reference>
<evidence type="ECO:0000313" key="1">
    <source>
        <dbReference type="Proteomes" id="UP000887579"/>
    </source>
</evidence>